<comment type="caution">
    <text evidence="16">The sequence shown here is derived from an EMBL/GenBank/DDBJ whole genome shotgun (WGS) entry which is preliminary data.</text>
</comment>
<reference evidence="16" key="1">
    <citation type="journal article" date="2023" name="Front. Mar. Sci.">
        <title>A new Merluccius polli reference genome to investigate the effects of global change in West African waters.</title>
        <authorList>
            <person name="Mateo J.L."/>
            <person name="Blanco-Fernandez C."/>
            <person name="Garcia-Vazquez E."/>
            <person name="Machado-Schiaffino G."/>
        </authorList>
    </citation>
    <scope>NUCLEOTIDE SEQUENCE</scope>
    <source>
        <strain evidence="16">C29</strain>
        <tissue evidence="16">Fin</tissue>
    </source>
</reference>
<keyword evidence="10" id="KW-0325">Glycoprotein</keyword>
<comment type="similarity">
    <text evidence="2">Belongs to the sulfotransferase 3 family.</text>
</comment>
<keyword evidence="5" id="KW-0735">Signal-anchor</keyword>
<dbReference type="PANTHER" id="PTHR12129:SF17">
    <property type="entry name" value="HEPARAN SULFATE 2-O-SULFOTRANSFERASE 1"/>
    <property type="match status" value="1"/>
</dbReference>
<dbReference type="Pfam" id="PF03567">
    <property type="entry name" value="Sulfotransfer_2"/>
    <property type="match status" value="1"/>
</dbReference>
<dbReference type="Proteomes" id="UP001174136">
    <property type="component" value="Unassembled WGS sequence"/>
</dbReference>
<evidence type="ECO:0000256" key="2">
    <source>
        <dbReference type="ARBA" id="ARBA00010569"/>
    </source>
</evidence>
<keyword evidence="6" id="KW-1133">Transmembrane helix</keyword>
<evidence type="ECO:0000256" key="11">
    <source>
        <dbReference type="ARBA" id="ARBA00039773"/>
    </source>
</evidence>
<dbReference type="EMBL" id="JAOPHQ010004585">
    <property type="protein sequence ID" value="KAK0138668.1"/>
    <property type="molecule type" value="Genomic_DNA"/>
</dbReference>
<gene>
    <name evidence="16" type="primary">Hs2st1</name>
    <name evidence="16" type="ORF">N1851_024789</name>
</gene>
<dbReference type="GO" id="GO:0000139">
    <property type="term" value="C:Golgi membrane"/>
    <property type="evidence" value="ECO:0007669"/>
    <property type="project" value="UniProtKB-SubCell"/>
</dbReference>
<evidence type="ECO:0000256" key="8">
    <source>
        <dbReference type="ARBA" id="ARBA00023136"/>
    </source>
</evidence>
<comment type="subcellular location">
    <subcellularLocation>
        <location evidence="1">Golgi apparatus membrane</location>
        <topology evidence="1">Single-pass type II membrane protein</topology>
    </subcellularLocation>
</comment>
<evidence type="ECO:0000313" key="17">
    <source>
        <dbReference type="Proteomes" id="UP001174136"/>
    </source>
</evidence>
<feature type="region of interest" description="Disordered" evidence="15">
    <location>
        <begin position="20"/>
        <end position="39"/>
    </location>
</feature>
<evidence type="ECO:0000256" key="10">
    <source>
        <dbReference type="ARBA" id="ARBA00023180"/>
    </source>
</evidence>
<dbReference type="InterPro" id="IPR027417">
    <property type="entry name" value="P-loop_NTPase"/>
</dbReference>
<dbReference type="AlphaFoldDB" id="A0AA47ME82"/>
<name>A0AA47ME82_MERPO</name>
<keyword evidence="4" id="KW-0812">Transmembrane</keyword>
<evidence type="ECO:0000256" key="12">
    <source>
        <dbReference type="ARBA" id="ARBA00093643"/>
    </source>
</evidence>
<evidence type="ECO:0000313" key="16">
    <source>
        <dbReference type="EMBL" id="KAK0138668.1"/>
    </source>
</evidence>
<keyword evidence="3" id="KW-0808">Transferase</keyword>
<evidence type="ECO:0000256" key="3">
    <source>
        <dbReference type="ARBA" id="ARBA00022679"/>
    </source>
</evidence>
<keyword evidence="17" id="KW-1185">Reference proteome</keyword>
<feature type="compositionally biased region" description="Basic and acidic residues" evidence="15">
    <location>
        <begin position="25"/>
        <end position="34"/>
    </location>
</feature>
<dbReference type="PANTHER" id="PTHR12129">
    <property type="entry name" value="HEPARAN SULFATE 2-O-SULFOTRANSFERASE"/>
    <property type="match status" value="1"/>
</dbReference>
<evidence type="ECO:0000256" key="6">
    <source>
        <dbReference type="ARBA" id="ARBA00022989"/>
    </source>
</evidence>
<dbReference type="Gene3D" id="3.40.50.300">
    <property type="entry name" value="P-loop containing nucleotide triphosphate hydrolases"/>
    <property type="match status" value="1"/>
</dbReference>
<protein>
    <recommendedName>
        <fullName evidence="11">Heparan sulfate 2-O-sulfotransferase 1</fullName>
    </recommendedName>
    <alternativeName>
        <fullName evidence="14">2-O-sulfotransferase</fullName>
    </alternativeName>
    <alternativeName>
        <fullName evidence="13">HS 2-O-sulfotransferase</fullName>
    </alternativeName>
    <alternativeName>
        <fullName evidence="12">Heparan sulfate 2-sulfotransferase</fullName>
    </alternativeName>
</protein>
<evidence type="ECO:0000256" key="9">
    <source>
        <dbReference type="ARBA" id="ARBA00023157"/>
    </source>
</evidence>
<evidence type="ECO:0000256" key="1">
    <source>
        <dbReference type="ARBA" id="ARBA00004323"/>
    </source>
</evidence>
<keyword evidence="9" id="KW-1015">Disulfide bond</keyword>
<keyword evidence="8" id="KW-0472">Membrane</keyword>
<proteinExistence type="inferred from homology"/>
<sequence>MDKSRVSYVTAAEQLLIGYPTQAQRDPRRPDGTRRAGSGSDRYLEIMLGFGSGSHCLEVASSAVHQADLCVTSALCYSLAPCAVSQLHAMCPGLELVIKTLELGDVCDDMGGCPAVDHQAPHVDTLAAWLGSCRPIGHQEHVFISHFLGGPPSCVLVASPSAGCVAVCVAFAVAAPQFALASAGHMSSQAAPIAHHIRCSPFSSTFSWGCTGGSCSPLSSPHRHHIVLSGWGTHLFNVLVASKLCFEFGKQRTVARHKVAEVEQRRGGQVTSSLSQAEDVVVIYNRVPKTASTSFTNIAYDLCGKNRFHVLHINTSKNNPVLSLQDQARPLVFLLSRA</sequence>
<keyword evidence="7" id="KW-0333">Golgi apparatus</keyword>
<evidence type="ECO:0000256" key="13">
    <source>
        <dbReference type="ARBA" id="ARBA00093670"/>
    </source>
</evidence>
<organism evidence="16 17">
    <name type="scientific">Merluccius polli</name>
    <name type="common">Benguela hake</name>
    <name type="synonym">Merluccius cadenati</name>
    <dbReference type="NCBI Taxonomy" id="89951"/>
    <lineage>
        <taxon>Eukaryota</taxon>
        <taxon>Metazoa</taxon>
        <taxon>Chordata</taxon>
        <taxon>Craniata</taxon>
        <taxon>Vertebrata</taxon>
        <taxon>Euteleostomi</taxon>
        <taxon>Actinopterygii</taxon>
        <taxon>Neopterygii</taxon>
        <taxon>Teleostei</taxon>
        <taxon>Neoteleostei</taxon>
        <taxon>Acanthomorphata</taxon>
        <taxon>Zeiogadaria</taxon>
        <taxon>Gadariae</taxon>
        <taxon>Gadiformes</taxon>
        <taxon>Gadoidei</taxon>
        <taxon>Merlucciidae</taxon>
        <taxon>Merluccius</taxon>
    </lineage>
</organism>
<dbReference type="GO" id="GO:0004394">
    <property type="term" value="F:heparan sulfate 2-sulfotransferase activity"/>
    <property type="evidence" value="ECO:0007669"/>
    <property type="project" value="TreeGrafter"/>
</dbReference>
<evidence type="ECO:0000256" key="14">
    <source>
        <dbReference type="ARBA" id="ARBA00093675"/>
    </source>
</evidence>
<accession>A0AA47ME82</accession>
<evidence type="ECO:0000256" key="7">
    <source>
        <dbReference type="ARBA" id="ARBA00023034"/>
    </source>
</evidence>
<dbReference type="InterPro" id="IPR005331">
    <property type="entry name" value="Sulfotransferase"/>
</dbReference>
<evidence type="ECO:0000256" key="5">
    <source>
        <dbReference type="ARBA" id="ARBA00022968"/>
    </source>
</evidence>
<dbReference type="InterPro" id="IPR007734">
    <property type="entry name" value="Heparan_SO4_2-O-STrfase"/>
</dbReference>
<evidence type="ECO:0000256" key="4">
    <source>
        <dbReference type="ARBA" id="ARBA00022692"/>
    </source>
</evidence>
<evidence type="ECO:0000256" key="15">
    <source>
        <dbReference type="SAM" id="MobiDB-lite"/>
    </source>
</evidence>